<evidence type="ECO:0008006" key="4">
    <source>
        <dbReference type="Google" id="ProtNLM"/>
    </source>
</evidence>
<dbReference type="Pfam" id="PF02585">
    <property type="entry name" value="PIG-L"/>
    <property type="match status" value="1"/>
</dbReference>
<keyword evidence="1" id="KW-0812">Transmembrane</keyword>
<keyword evidence="1" id="KW-0472">Membrane</keyword>
<keyword evidence="1" id="KW-1133">Transmembrane helix</keyword>
<dbReference type="AlphaFoldDB" id="B7R907"/>
<dbReference type="InterPro" id="IPR024078">
    <property type="entry name" value="LmbE-like_dom_sf"/>
</dbReference>
<dbReference type="GO" id="GO:0016811">
    <property type="term" value="F:hydrolase activity, acting on carbon-nitrogen (but not peptide) bonds, in linear amides"/>
    <property type="evidence" value="ECO:0007669"/>
    <property type="project" value="TreeGrafter"/>
</dbReference>
<evidence type="ECO:0000256" key="1">
    <source>
        <dbReference type="SAM" id="Phobius"/>
    </source>
</evidence>
<dbReference type="SUPFAM" id="SSF102588">
    <property type="entry name" value="LmbE-like"/>
    <property type="match status" value="1"/>
</dbReference>
<dbReference type="InterPro" id="IPR003737">
    <property type="entry name" value="GlcNAc_PI_deacetylase-related"/>
</dbReference>
<name>B7R907_9THEO</name>
<dbReference type="EMBL" id="ABXP02000106">
    <property type="protein sequence ID" value="KKC29027.1"/>
    <property type="molecule type" value="Genomic_DNA"/>
</dbReference>
<organism evidence="2 3">
    <name type="scientific">Caldanaerobacter subterraneus subsp. pacificus DSM 12653</name>
    <dbReference type="NCBI Taxonomy" id="391606"/>
    <lineage>
        <taxon>Bacteria</taxon>
        <taxon>Bacillati</taxon>
        <taxon>Bacillota</taxon>
        <taxon>Clostridia</taxon>
        <taxon>Thermoanaerobacterales</taxon>
        <taxon>Thermoanaerobacteraceae</taxon>
        <taxon>Caldanaerobacter</taxon>
    </lineage>
</organism>
<feature type="transmembrane region" description="Helical" evidence="1">
    <location>
        <begin position="12"/>
        <end position="32"/>
    </location>
</feature>
<reference evidence="3" key="3">
    <citation type="submission" date="2015-02" db="EMBL/GenBank/DDBJ databases">
        <title>Genome analysis of three genomes within the thermophilic hydrogenogenic bacterial species Caldanaerobacter subterraneus.</title>
        <authorList>
            <person name="Sant'Anna F.H."/>
            <person name="Lebedinsky A."/>
            <person name="Sokolova T."/>
            <person name="Robb F.T."/>
            <person name="Gonzalez J.M."/>
        </authorList>
    </citation>
    <scope>NUCLEOTIDE SEQUENCE [LARGE SCALE GENOMIC DNA]</scope>
    <source>
        <strain evidence="3">DSM 12653</strain>
    </source>
</reference>
<comment type="caution">
    <text evidence="2">The sequence shown here is derived from an EMBL/GenBank/DDBJ whole genome shotgun (WGS) entry which is preliminary data.</text>
</comment>
<reference evidence="2 3" key="1">
    <citation type="submission" date="2008-07" db="EMBL/GenBank/DDBJ databases">
        <authorList>
            <person name="Gonzalez J."/>
            <person name="Sokolova T."/>
            <person name="Ferriera S."/>
            <person name="Johnson J."/>
            <person name="Kravitz S."/>
            <person name="Beeson K."/>
            <person name="Sutton G."/>
            <person name="Rogers Y.-H."/>
            <person name="Friedman R."/>
            <person name="Frazier M."/>
            <person name="Venter J.C."/>
        </authorList>
    </citation>
    <scope>NUCLEOTIDE SEQUENCE [LARGE SCALE GENOMIC DNA]</scope>
    <source>
        <strain evidence="2 3">DSM 12653</strain>
    </source>
</reference>
<evidence type="ECO:0000313" key="2">
    <source>
        <dbReference type="EMBL" id="KKC29027.1"/>
    </source>
</evidence>
<gene>
    <name evidence="2" type="ORF">CDSM653_01878</name>
</gene>
<evidence type="ECO:0000313" key="3">
    <source>
        <dbReference type="Proteomes" id="UP000010146"/>
    </source>
</evidence>
<protein>
    <recommendedName>
        <fullName evidence="4">LmbE family protein</fullName>
    </recommendedName>
</protein>
<dbReference type="Proteomes" id="UP000010146">
    <property type="component" value="Unassembled WGS sequence"/>
</dbReference>
<dbReference type="PANTHER" id="PTHR12993:SF29">
    <property type="entry name" value="BLR3841 PROTEIN"/>
    <property type="match status" value="1"/>
</dbReference>
<dbReference type="Gene3D" id="3.40.50.10320">
    <property type="entry name" value="LmbE-like"/>
    <property type="match status" value="1"/>
</dbReference>
<dbReference type="PANTHER" id="PTHR12993">
    <property type="entry name" value="N-ACETYLGLUCOSAMINYL-PHOSPHATIDYLINOSITOL DE-N-ACETYLASE-RELATED"/>
    <property type="match status" value="1"/>
</dbReference>
<sequence length="474" mass="54603">MEAKSMITRRTIYFSLFTALLIGVSYIMNWGMAIANFTEKATVPTFDDPGQRILIIVPHPDDETLGMAGVIQRAVELKRPVKVVVVTSGESYKKAAMVFCGKKNPTPRDFYKLGLARQQESIAAMRILGLPRKDLIFLGFADGSTRFLWSQYWDNNRPRVSGGTRVAYAPYDTVYKPRAPYTGQTLVDELTEIIKDFKPTDIYYPLADDIHPDHWAVSNFVRYTITAMNLNVREHMFLVHHPQWPVPWMAEKNRPMLPPVDMKNSNTEWQAFELTPKEVNMKQAAIKQYRTQTEVMEPFLMGFVRKTELFATKPVISIPVVSSKPDLRDADLPHTLLKVYTGGMLNEEIYRSAALTKLAAFYHDNKLYVGLESAKPISKKVIYHIEMRLFYKDPGDIKRIDLGVVNGELYEYKRAENSLTNVIASKPFIERNRIWIEVNIPHVDNLRYIFMGADSIYRNRLIDKIPWNMYKIGD</sequence>
<proteinExistence type="predicted"/>
<accession>B7R907</accession>
<reference evidence="2 3" key="2">
    <citation type="journal article" date="2015" name="BMC Genomics">
        <title>Analysis of three genomes within the thermophilic bacterial species Caldanaerobacter subterraneus with a focus on carbon monoxide dehydrogenase evolution and hydrolase diversity.</title>
        <authorList>
            <person name="Sant'Anna F.H."/>
            <person name="Lebedinsky A.V."/>
            <person name="Sokolova T.G."/>
            <person name="Robb F.T."/>
            <person name="Gonzalez J.M."/>
        </authorList>
    </citation>
    <scope>NUCLEOTIDE SEQUENCE [LARGE SCALE GENOMIC DNA]</scope>
    <source>
        <strain evidence="2 3">DSM 12653</strain>
    </source>
</reference>